<dbReference type="SUPFAM" id="SSF53850">
    <property type="entry name" value="Periplasmic binding protein-like II"/>
    <property type="match status" value="1"/>
</dbReference>
<dbReference type="AlphaFoldDB" id="A0A1C3EKV2"/>
<feature type="signal peptide" evidence="2">
    <location>
        <begin position="1"/>
        <end position="24"/>
    </location>
</feature>
<dbReference type="Gene3D" id="3.40.190.10">
    <property type="entry name" value="Periplasmic binding protein-like II"/>
    <property type="match status" value="2"/>
</dbReference>
<dbReference type="Proteomes" id="UP000094936">
    <property type="component" value="Unassembled WGS sequence"/>
</dbReference>
<dbReference type="InterPro" id="IPR050811">
    <property type="entry name" value="Phosphate_ABC_transporter"/>
</dbReference>
<dbReference type="InterPro" id="IPR024370">
    <property type="entry name" value="PBP_domain"/>
</dbReference>
<dbReference type="OrthoDB" id="9765713at2"/>
<evidence type="ECO:0000256" key="2">
    <source>
        <dbReference type="SAM" id="SignalP"/>
    </source>
</evidence>
<comment type="caution">
    <text evidence="4">The sequence shown here is derived from an EMBL/GenBank/DDBJ whole genome shotgun (WGS) entry which is preliminary data.</text>
</comment>
<feature type="chain" id="PRO_5008673239" evidence="2">
    <location>
        <begin position="25"/>
        <end position="346"/>
    </location>
</feature>
<feature type="domain" description="PBP" evidence="3">
    <location>
        <begin position="21"/>
        <end position="310"/>
    </location>
</feature>
<evidence type="ECO:0000313" key="5">
    <source>
        <dbReference type="Proteomes" id="UP000094936"/>
    </source>
</evidence>
<dbReference type="PANTHER" id="PTHR30570">
    <property type="entry name" value="PERIPLASMIC PHOSPHATE BINDING COMPONENT OF PHOSPHATE ABC TRANSPORTER"/>
    <property type="match status" value="1"/>
</dbReference>
<accession>A0A1C3EKV2</accession>
<keyword evidence="1 2" id="KW-0732">Signal</keyword>
<dbReference type="PANTHER" id="PTHR30570:SF1">
    <property type="entry name" value="PHOSPHATE-BINDING PROTEIN PSTS"/>
    <property type="match status" value="1"/>
</dbReference>
<evidence type="ECO:0000256" key="1">
    <source>
        <dbReference type="ARBA" id="ARBA00022729"/>
    </source>
</evidence>
<reference evidence="4 5" key="1">
    <citation type="submission" date="2016-05" db="EMBL/GenBank/DDBJ databases">
        <title>Genomic Taxonomy of the Vibrionaceae.</title>
        <authorList>
            <person name="Gomez-Gil B."/>
            <person name="Enciso-Ibarra J."/>
        </authorList>
    </citation>
    <scope>NUCLEOTIDE SEQUENCE [LARGE SCALE GENOMIC DNA]</scope>
    <source>
        <strain evidence="4 5">CAIM 1920</strain>
    </source>
</reference>
<organism evidence="4 5">
    <name type="scientific">Veronia pacifica</name>
    <dbReference type="NCBI Taxonomy" id="1080227"/>
    <lineage>
        <taxon>Bacteria</taxon>
        <taxon>Pseudomonadati</taxon>
        <taxon>Pseudomonadota</taxon>
        <taxon>Gammaproteobacteria</taxon>
        <taxon>Vibrionales</taxon>
        <taxon>Vibrionaceae</taxon>
        <taxon>Veronia</taxon>
    </lineage>
</organism>
<evidence type="ECO:0000313" key="4">
    <source>
        <dbReference type="EMBL" id="ODA33862.1"/>
    </source>
</evidence>
<dbReference type="STRING" id="1080227.A8L45_08530"/>
<evidence type="ECO:0000259" key="3">
    <source>
        <dbReference type="Pfam" id="PF12849"/>
    </source>
</evidence>
<gene>
    <name evidence="4" type="ORF">A8L45_08530</name>
</gene>
<dbReference type="Pfam" id="PF12849">
    <property type="entry name" value="PBP_like_2"/>
    <property type="match status" value="1"/>
</dbReference>
<name>A0A1C3EKV2_9GAMM</name>
<protein>
    <submittedName>
        <fullName evidence="4">Phosphate ABC transporter substrate-binding protein</fullName>
    </submittedName>
</protein>
<proteinExistence type="predicted"/>
<dbReference type="RefSeq" id="WP_068901223.1">
    <property type="nucleotide sequence ID" value="NZ_JBHUIF010000004.1"/>
</dbReference>
<sequence>MKLKALMAATTVGLTALIAGNANAASRDYISIVGSSTVYPFATVVAERFGRTSSFSVPKIESTGSGGGLKLFCSGVGENTPDITNASRKIKSSEIELCAKNGVNDIVEIKIGYDGIAFANSKKSQQFDVELKDIFTALAKVVPDGKGNLIANPNKTWQDVNPSLPATKIEVLGPPPTSGTRDAFVELAMEGGCKKYPELAALKKADKKKYKAVCHGIREDGAFIEAGENDNLIVQKLDANPQAFGIFGFSFLDQNSDKVQGSQIAGVAPSFDAIGDGSYPVSRSLYFYVKKAHQNVIPGLKEYVTSFTSEDAIGDEGYLTDRGLIPLAARDWKVVRNSAVDLKPNL</sequence>
<keyword evidence="5" id="KW-1185">Reference proteome</keyword>
<dbReference type="EMBL" id="LYBM01000012">
    <property type="protein sequence ID" value="ODA33862.1"/>
    <property type="molecule type" value="Genomic_DNA"/>
</dbReference>